<accession>A0A227KNN1</accession>
<dbReference type="PANTHER" id="PTHR11934">
    <property type="entry name" value="RIBOSE-5-PHOSPHATE ISOMERASE"/>
    <property type="match status" value="1"/>
</dbReference>
<dbReference type="Gene3D" id="3.40.50.1360">
    <property type="match status" value="1"/>
</dbReference>
<comment type="caution">
    <text evidence="4">The sequence shown here is derived from an EMBL/GenBank/DDBJ whole genome shotgun (WGS) entry which is preliminary data.</text>
</comment>
<feature type="binding site" evidence="3">
    <location>
        <position position="123"/>
    </location>
    <ligand>
        <name>substrate</name>
    </ligand>
</feature>
<dbReference type="SUPFAM" id="SSF100950">
    <property type="entry name" value="NagB/RpiA/CoA transferase-like"/>
    <property type="match status" value="1"/>
</dbReference>
<gene>
    <name evidence="3" type="primary">rpiA</name>
    <name evidence="4" type="ORF">ADH67_05490</name>
</gene>
<dbReference type="Gene3D" id="3.30.70.260">
    <property type="match status" value="1"/>
</dbReference>
<dbReference type="GO" id="GO:0006014">
    <property type="term" value="P:D-ribose metabolic process"/>
    <property type="evidence" value="ECO:0007669"/>
    <property type="project" value="TreeGrafter"/>
</dbReference>
<evidence type="ECO:0000256" key="1">
    <source>
        <dbReference type="ARBA" id="ARBA00001713"/>
    </source>
</evidence>
<dbReference type="CDD" id="cd01398">
    <property type="entry name" value="RPI_A"/>
    <property type="match status" value="1"/>
</dbReference>
<dbReference type="NCBIfam" id="NF001924">
    <property type="entry name" value="PRK00702.1"/>
    <property type="match status" value="1"/>
</dbReference>
<reference evidence="5" key="1">
    <citation type="submission" date="2017-05" db="EMBL/GenBank/DDBJ databases">
        <title>Improved OligoMM genomes.</title>
        <authorList>
            <person name="Garzetti D."/>
        </authorList>
    </citation>
    <scope>NUCLEOTIDE SEQUENCE [LARGE SCALE GENOMIC DNA]</scope>
    <source>
        <strain evidence="5">YL45</strain>
    </source>
</reference>
<dbReference type="RefSeq" id="WP_066592866.1">
    <property type="nucleotide sequence ID" value="NZ_CAJTBZ010000031.1"/>
</dbReference>
<dbReference type="NCBIfam" id="TIGR00021">
    <property type="entry name" value="rpiA"/>
    <property type="match status" value="1"/>
</dbReference>
<comment type="pathway">
    <text evidence="3">Carbohydrate degradation; pentose phosphate pathway; D-ribose 5-phosphate from D-ribulose 5-phosphate (non-oxidative stage): step 1/1.</text>
</comment>
<dbReference type="Proteomes" id="UP000214610">
    <property type="component" value="Unassembled WGS sequence"/>
</dbReference>
<feature type="binding site" evidence="3">
    <location>
        <begin position="83"/>
        <end position="86"/>
    </location>
    <ligand>
        <name>substrate</name>
    </ligand>
</feature>
<dbReference type="UniPathway" id="UPA00115">
    <property type="reaction ID" value="UER00412"/>
</dbReference>
<proteinExistence type="inferred from homology"/>
<comment type="function">
    <text evidence="3">Catalyzes the reversible conversion of ribose-5-phosphate to ribulose 5-phosphate.</text>
</comment>
<evidence type="ECO:0000256" key="3">
    <source>
        <dbReference type="HAMAP-Rule" id="MF_00170"/>
    </source>
</evidence>
<dbReference type="InterPro" id="IPR004788">
    <property type="entry name" value="Ribose5P_isomerase_type_A"/>
</dbReference>
<dbReference type="SUPFAM" id="SSF75445">
    <property type="entry name" value="D-ribose-5-phosphate isomerase (RpiA), lid domain"/>
    <property type="match status" value="1"/>
</dbReference>
<keyword evidence="5" id="KW-1185">Reference proteome</keyword>
<keyword evidence="2 3" id="KW-0413">Isomerase</keyword>
<dbReference type="GO" id="GO:0009052">
    <property type="term" value="P:pentose-phosphate shunt, non-oxidative branch"/>
    <property type="evidence" value="ECO:0007669"/>
    <property type="project" value="UniProtKB-UniRule"/>
</dbReference>
<dbReference type="InterPro" id="IPR037171">
    <property type="entry name" value="NagB/RpiA_transferase-like"/>
</dbReference>
<evidence type="ECO:0000313" key="5">
    <source>
        <dbReference type="Proteomes" id="UP000214610"/>
    </source>
</evidence>
<protein>
    <recommendedName>
        <fullName evidence="3">Ribose-5-phosphate isomerase A</fullName>
        <ecNumber evidence="3">5.3.1.6</ecNumber>
    </recommendedName>
    <alternativeName>
        <fullName evidence="3">Phosphoriboisomerase A</fullName>
        <shortName evidence="3">PRI</shortName>
    </alternativeName>
</protein>
<dbReference type="FunFam" id="3.40.50.1360:FF:000001">
    <property type="entry name" value="Ribose-5-phosphate isomerase A"/>
    <property type="match status" value="1"/>
</dbReference>
<dbReference type="HAMAP" id="MF_00170">
    <property type="entry name" value="Rib_5P_isom_A"/>
    <property type="match status" value="1"/>
</dbReference>
<name>A0A227KNN1_9BURK</name>
<feature type="binding site" evidence="3">
    <location>
        <begin position="29"/>
        <end position="32"/>
    </location>
    <ligand>
        <name>substrate</name>
    </ligand>
</feature>
<evidence type="ECO:0000313" key="4">
    <source>
        <dbReference type="EMBL" id="OXE49588.1"/>
    </source>
</evidence>
<dbReference type="GeneID" id="78361482"/>
<dbReference type="EMBL" id="NHMP01000003">
    <property type="protein sequence ID" value="OXE49588.1"/>
    <property type="molecule type" value="Genomic_DNA"/>
</dbReference>
<dbReference type="EC" id="5.3.1.6" evidence="3"/>
<dbReference type="InterPro" id="IPR020672">
    <property type="entry name" value="Ribose5P_isomerase_typA_subgr"/>
</dbReference>
<feature type="active site" description="Proton acceptor" evidence="3">
    <location>
        <position position="105"/>
    </location>
</feature>
<dbReference type="GO" id="GO:0005829">
    <property type="term" value="C:cytosol"/>
    <property type="evidence" value="ECO:0007669"/>
    <property type="project" value="TreeGrafter"/>
</dbReference>
<sequence>MDEQARKKELAAKAAVDYVIENEYLGVGTGTTVSFFIAALQQSGKKVKACVSSSDATTRQLLAFGFPVVELNEIQGRIPVYVDGCDEIDANFNMIKGGGAALTGEKIVAQASDKFVCIADDTKLVKQLGAFALPLEVLPKAVEQIKKSMEGIRGVPKVRECITDYGNNIIDVSGLQIQDPLKLEEAINQLPGLVTCGIFAKRGADVLIVGSSDGIKITTKKNKFSFKK</sequence>
<dbReference type="AlphaFoldDB" id="A0A227KNN1"/>
<comment type="catalytic activity">
    <reaction evidence="1 3">
        <text>aldehydo-D-ribose 5-phosphate = D-ribulose 5-phosphate</text>
        <dbReference type="Rhea" id="RHEA:14657"/>
        <dbReference type="ChEBI" id="CHEBI:58121"/>
        <dbReference type="ChEBI" id="CHEBI:58273"/>
        <dbReference type="EC" id="5.3.1.6"/>
    </reaction>
</comment>
<comment type="similarity">
    <text evidence="3">Belongs to the ribose 5-phosphate isomerase family.</text>
</comment>
<dbReference type="PANTHER" id="PTHR11934:SF0">
    <property type="entry name" value="RIBOSE-5-PHOSPHATE ISOMERASE"/>
    <property type="match status" value="1"/>
</dbReference>
<evidence type="ECO:0000256" key="2">
    <source>
        <dbReference type="ARBA" id="ARBA00023235"/>
    </source>
</evidence>
<feature type="binding site" evidence="3">
    <location>
        <begin position="96"/>
        <end position="99"/>
    </location>
    <ligand>
        <name>substrate</name>
    </ligand>
</feature>
<dbReference type="Pfam" id="PF06026">
    <property type="entry name" value="Rib_5-P_isom_A"/>
    <property type="match status" value="1"/>
</dbReference>
<dbReference type="GO" id="GO:0004751">
    <property type="term" value="F:ribose-5-phosphate isomerase activity"/>
    <property type="evidence" value="ECO:0007669"/>
    <property type="project" value="UniProtKB-UniRule"/>
</dbReference>
<comment type="subunit">
    <text evidence="3">Homodimer.</text>
</comment>
<organism evidence="4 5">
    <name type="scientific">Turicimonas muris</name>
    <dbReference type="NCBI Taxonomy" id="1796652"/>
    <lineage>
        <taxon>Bacteria</taxon>
        <taxon>Pseudomonadati</taxon>
        <taxon>Pseudomonadota</taxon>
        <taxon>Betaproteobacteria</taxon>
        <taxon>Burkholderiales</taxon>
        <taxon>Sutterellaceae</taxon>
        <taxon>Turicimonas</taxon>
    </lineage>
</organism>